<proteinExistence type="predicted"/>
<protein>
    <recommendedName>
        <fullName evidence="7">Myb-like domain-containing protein</fullName>
    </recommendedName>
</protein>
<dbReference type="InterPro" id="IPR017930">
    <property type="entry name" value="Myb_dom"/>
</dbReference>
<keyword evidence="2" id="KW-0539">Nucleus</keyword>
<comment type="subcellular location">
    <subcellularLocation>
        <location evidence="1">Nucleus</location>
    </subcellularLocation>
</comment>
<evidence type="ECO:0000259" key="4">
    <source>
        <dbReference type="PROSITE" id="PS51294"/>
    </source>
</evidence>
<dbReference type="Gene3D" id="1.10.246.220">
    <property type="match status" value="1"/>
</dbReference>
<organism evidence="5 6">
    <name type="scientific">Rhododendron simsii</name>
    <name type="common">Sims's rhododendron</name>
    <dbReference type="NCBI Taxonomy" id="118357"/>
    <lineage>
        <taxon>Eukaryota</taxon>
        <taxon>Viridiplantae</taxon>
        <taxon>Streptophyta</taxon>
        <taxon>Embryophyta</taxon>
        <taxon>Tracheophyta</taxon>
        <taxon>Spermatophyta</taxon>
        <taxon>Magnoliopsida</taxon>
        <taxon>eudicotyledons</taxon>
        <taxon>Gunneridae</taxon>
        <taxon>Pentapetalae</taxon>
        <taxon>asterids</taxon>
        <taxon>Ericales</taxon>
        <taxon>Ericaceae</taxon>
        <taxon>Ericoideae</taxon>
        <taxon>Rhodoreae</taxon>
        <taxon>Rhododendron</taxon>
    </lineage>
</organism>
<dbReference type="SUPFAM" id="SSF46689">
    <property type="entry name" value="Homeodomain-like"/>
    <property type="match status" value="1"/>
</dbReference>
<feature type="domain" description="HTH myb-type" evidence="4">
    <location>
        <begin position="112"/>
        <end position="165"/>
    </location>
</feature>
<dbReference type="PROSITE" id="PS50090">
    <property type="entry name" value="MYB_LIKE"/>
    <property type="match status" value="1"/>
</dbReference>
<evidence type="ECO:0000313" key="6">
    <source>
        <dbReference type="Proteomes" id="UP000626092"/>
    </source>
</evidence>
<dbReference type="Pfam" id="PF00249">
    <property type="entry name" value="Myb_DNA-binding"/>
    <property type="match status" value="1"/>
</dbReference>
<dbReference type="PROSITE" id="PS51294">
    <property type="entry name" value="HTH_MYB"/>
    <property type="match status" value="1"/>
</dbReference>
<gene>
    <name evidence="5" type="ORF">RHSIM_Rhsim01G0229800</name>
</gene>
<comment type="caution">
    <text evidence="5">The sequence shown here is derived from an EMBL/GenBank/DDBJ whole genome shotgun (WGS) entry which is preliminary data.</text>
</comment>
<evidence type="ECO:0000313" key="5">
    <source>
        <dbReference type="EMBL" id="KAF7153812.1"/>
    </source>
</evidence>
<evidence type="ECO:0000256" key="2">
    <source>
        <dbReference type="ARBA" id="ARBA00023242"/>
    </source>
</evidence>
<feature type="domain" description="Myb-like" evidence="3">
    <location>
        <begin position="112"/>
        <end position="161"/>
    </location>
</feature>
<keyword evidence="6" id="KW-1185">Reference proteome</keyword>
<reference evidence="5" key="1">
    <citation type="submission" date="2019-11" db="EMBL/GenBank/DDBJ databases">
        <authorList>
            <person name="Liu Y."/>
            <person name="Hou J."/>
            <person name="Li T.-Q."/>
            <person name="Guan C.-H."/>
            <person name="Wu X."/>
            <person name="Wu H.-Z."/>
            <person name="Ling F."/>
            <person name="Zhang R."/>
            <person name="Shi X.-G."/>
            <person name="Ren J.-P."/>
            <person name="Chen E.-F."/>
            <person name="Sun J.-M."/>
        </authorList>
    </citation>
    <scope>NUCLEOTIDE SEQUENCE</scope>
    <source>
        <strain evidence="5">Adult_tree_wgs_1</strain>
        <tissue evidence="5">Leaves</tissue>
    </source>
</reference>
<evidence type="ECO:0008006" key="7">
    <source>
        <dbReference type="Google" id="ProtNLM"/>
    </source>
</evidence>
<evidence type="ECO:0000259" key="3">
    <source>
        <dbReference type="PROSITE" id="PS50090"/>
    </source>
</evidence>
<dbReference type="OrthoDB" id="695143at2759"/>
<dbReference type="EMBL" id="WJXA01000001">
    <property type="protein sequence ID" value="KAF7153812.1"/>
    <property type="molecule type" value="Genomic_DNA"/>
</dbReference>
<name>A0A834HIB0_RHOSS</name>
<dbReference type="GO" id="GO:0005634">
    <property type="term" value="C:nucleus"/>
    <property type="evidence" value="ECO:0007669"/>
    <property type="project" value="UniProtKB-SubCell"/>
</dbReference>
<dbReference type="SMART" id="SM00717">
    <property type="entry name" value="SANT"/>
    <property type="match status" value="1"/>
</dbReference>
<dbReference type="InterPro" id="IPR009057">
    <property type="entry name" value="Homeodomain-like_sf"/>
</dbReference>
<dbReference type="InterPro" id="IPR001005">
    <property type="entry name" value="SANT/Myb"/>
</dbReference>
<evidence type="ECO:0000256" key="1">
    <source>
        <dbReference type="ARBA" id="ARBA00004123"/>
    </source>
</evidence>
<accession>A0A834HIB0</accession>
<dbReference type="CDD" id="cd11660">
    <property type="entry name" value="SANT_TRF"/>
    <property type="match status" value="1"/>
</dbReference>
<dbReference type="AlphaFoldDB" id="A0A834HIB0"/>
<sequence>MDPKIPNQYWTWPNGEHVESWFPSELFTDGDYSGHPGSFSQEYSHEDITTIMDGSGLDICNNLQATHQLVVGSSSFASGPQPAETDILCPNVEGRTCRAKKKTVEGRTYHIKFTPEDVEKLIEGVEKHKRQHRIWKKIKDEYFKDTLRTENQLKDKWRDMVKSADTEDMRAKNIEAERKILKLKE</sequence>
<dbReference type="Proteomes" id="UP000626092">
    <property type="component" value="Unassembled WGS sequence"/>
</dbReference>